<keyword evidence="8" id="KW-0411">Iron-sulfur</keyword>
<keyword evidence="4" id="KW-0479">Metal-binding</keyword>
<dbReference type="SUPFAM" id="SSF46548">
    <property type="entry name" value="alpha-helical ferredoxin"/>
    <property type="match status" value="1"/>
</dbReference>
<keyword evidence="7" id="KW-0408">Iron</keyword>
<evidence type="ECO:0000256" key="7">
    <source>
        <dbReference type="ARBA" id="ARBA00023004"/>
    </source>
</evidence>
<evidence type="ECO:0000256" key="2">
    <source>
        <dbReference type="ARBA" id="ARBA00022490"/>
    </source>
</evidence>
<name>A0A8B2NNZ3_9HYPH</name>
<dbReference type="Pfam" id="PF13484">
    <property type="entry name" value="Fer4_16"/>
    <property type="match status" value="1"/>
</dbReference>
<evidence type="ECO:0000259" key="9">
    <source>
        <dbReference type="PROSITE" id="PS51379"/>
    </source>
</evidence>
<dbReference type="OrthoDB" id="9784571at2"/>
<dbReference type="PANTHER" id="PTHR30002:SF4">
    <property type="entry name" value="EPOXYQUEUOSINE REDUCTASE"/>
    <property type="match status" value="1"/>
</dbReference>
<keyword evidence="1" id="KW-0004">4Fe-4S</keyword>
<keyword evidence="11" id="KW-1185">Reference proteome</keyword>
<dbReference type="PROSITE" id="PS00198">
    <property type="entry name" value="4FE4S_FER_1"/>
    <property type="match status" value="1"/>
</dbReference>
<dbReference type="GO" id="GO:0008616">
    <property type="term" value="P:tRNA queuosine(34) biosynthetic process"/>
    <property type="evidence" value="ECO:0007669"/>
    <property type="project" value="UniProtKB-KW"/>
</dbReference>
<keyword evidence="5" id="KW-0671">Queuosine biosynthesis</keyword>
<dbReference type="PANTHER" id="PTHR30002">
    <property type="entry name" value="EPOXYQUEUOSINE REDUCTASE"/>
    <property type="match status" value="1"/>
</dbReference>
<sequence length="380" mass="41848">MQTSTSREAAKRFLQADAVSAGFAEARVADPAAFAALHGERLEAAVREGRHGDMDWLPATAGRRRHPAALWPEVRSVVMLGMNYGPRRDPLADLQRRDRGVVSAYARGRDYHDVMKGRLKGLAQRLVARFGGDVKVFVDTAPVMEKPLAAAAGIGWQGKHTNLVSRRAGSWLFLGAIFTTLRLEPDAAEGDHCGSCRRCLDVCPTDAFPAPYKLDARRCLAYLTVEAKDMIPRAFRRPMGNRIFGCDDCLAVCPWNRFAREATEMKLVGDDDPAPLADLAALDDAGFRARYAGTPVKRLGRERFVRNVMVAVGNARLEALAPLVEARTADEAPQVRAAAAWAARETLPADDFDALRAARCSREHHPLVRNEWHGEEPCTR</sequence>
<dbReference type="Pfam" id="PF08331">
    <property type="entry name" value="QueG_DUF1730"/>
    <property type="match status" value="1"/>
</dbReference>
<keyword evidence="3" id="KW-0819">tRNA processing</keyword>
<dbReference type="InterPro" id="IPR013542">
    <property type="entry name" value="QueG_DUF1730"/>
</dbReference>
<dbReference type="GO" id="GO:0052693">
    <property type="term" value="F:epoxyqueuosine reductase activity"/>
    <property type="evidence" value="ECO:0007669"/>
    <property type="project" value="TreeGrafter"/>
</dbReference>
<keyword evidence="6" id="KW-0560">Oxidoreductase</keyword>
<dbReference type="InterPro" id="IPR017896">
    <property type="entry name" value="4Fe4S_Fe-S-bd"/>
</dbReference>
<feature type="domain" description="4Fe-4S ferredoxin-type" evidence="9">
    <location>
        <begin position="183"/>
        <end position="213"/>
    </location>
</feature>
<accession>A0A8B2NNZ3</accession>
<dbReference type="GO" id="GO:0051539">
    <property type="term" value="F:4 iron, 4 sulfur cluster binding"/>
    <property type="evidence" value="ECO:0007669"/>
    <property type="project" value="UniProtKB-KW"/>
</dbReference>
<evidence type="ECO:0000313" key="10">
    <source>
        <dbReference type="EMBL" id="RAH98409.1"/>
    </source>
</evidence>
<evidence type="ECO:0000256" key="5">
    <source>
        <dbReference type="ARBA" id="ARBA00022785"/>
    </source>
</evidence>
<dbReference type="GO" id="GO:0046872">
    <property type="term" value="F:metal ion binding"/>
    <property type="evidence" value="ECO:0007669"/>
    <property type="project" value="UniProtKB-KW"/>
</dbReference>
<dbReference type="EMBL" id="QHHQ01000007">
    <property type="protein sequence ID" value="RAH98409.1"/>
    <property type="molecule type" value="Genomic_DNA"/>
</dbReference>
<dbReference type="NCBIfam" id="TIGR00276">
    <property type="entry name" value="tRNA epoxyqueuosine(34) reductase QueG"/>
    <property type="match status" value="1"/>
</dbReference>
<reference evidence="10 11" key="1">
    <citation type="submission" date="2018-05" db="EMBL/GenBank/DDBJ databases">
        <title>Acuticoccus sediminis sp. nov., isolated from deep-sea sediment of Indian Ocean.</title>
        <authorList>
            <person name="Liu X."/>
            <person name="Lai Q."/>
            <person name="Du Y."/>
            <person name="Sun F."/>
            <person name="Zhang X."/>
            <person name="Wang S."/>
            <person name="Shao Z."/>
        </authorList>
    </citation>
    <scope>NUCLEOTIDE SEQUENCE [LARGE SCALE GENOMIC DNA]</scope>
    <source>
        <strain evidence="10 11">PTG4-2</strain>
    </source>
</reference>
<evidence type="ECO:0000256" key="6">
    <source>
        <dbReference type="ARBA" id="ARBA00023002"/>
    </source>
</evidence>
<keyword evidence="2" id="KW-0963">Cytoplasm</keyword>
<evidence type="ECO:0000256" key="1">
    <source>
        <dbReference type="ARBA" id="ARBA00022485"/>
    </source>
</evidence>
<dbReference type="InterPro" id="IPR017900">
    <property type="entry name" value="4Fe4S_Fe_S_CS"/>
</dbReference>
<comment type="caution">
    <text evidence="10">The sequence shown here is derived from an EMBL/GenBank/DDBJ whole genome shotgun (WGS) entry which is preliminary data.</text>
</comment>
<evidence type="ECO:0000256" key="3">
    <source>
        <dbReference type="ARBA" id="ARBA00022694"/>
    </source>
</evidence>
<evidence type="ECO:0000313" key="11">
    <source>
        <dbReference type="Proteomes" id="UP000249590"/>
    </source>
</evidence>
<gene>
    <name evidence="10" type="primary">queG</name>
    <name evidence="10" type="ORF">DLJ53_27330</name>
</gene>
<dbReference type="Gene3D" id="3.30.70.20">
    <property type="match status" value="1"/>
</dbReference>
<dbReference type="PROSITE" id="PS51379">
    <property type="entry name" value="4FE4S_FER_2"/>
    <property type="match status" value="1"/>
</dbReference>
<protein>
    <submittedName>
        <fullName evidence="10">tRNA epoxyqueuosine(34) reductase QueG</fullName>
    </submittedName>
</protein>
<dbReference type="RefSeq" id="WP_111351291.1">
    <property type="nucleotide sequence ID" value="NZ_QHHQ01000007.1"/>
</dbReference>
<organism evidence="10 11">
    <name type="scientific">Acuticoccus sediminis</name>
    <dbReference type="NCBI Taxonomy" id="2184697"/>
    <lineage>
        <taxon>Bacteria</taxon>
        <taxon>Pseudomonadati</taxon>
        <taxon>Pseudomonadota</taxon>
        <taxon>Alphaproteobacteria</taxon>
        <taxon>Hyphomicrobiales</taxon>
        <taxon>Amorphaceae</taxon>
        <taxon>Acuticoccus</taxon>
    </lineage>
</organism>
<dbReference type="AlphaFoldDB" id="A0A8B2NNZ3"/>
<dbReference type="Proteomes" id="UP000249590">
    <property type="component" value="Unassembled WGS sequence"/>
</dbReference>
<evidence type="ECO:0000256" key="4">
    <source>
        <dbReference type="ARBA" id="ARBA00022723"/>
    </source>
</evidence>
<dbReference type="InterPro" id="IPR004453">
    <property type="entry name" value="QueG"/>
</dbReference>
<evidence type="ECO:0000256" key="8">
    <source>
        <dbReference type="ARBA" id="ARBA00023014"/>
    </source>
</evidence>
<proteinExistence type="predicted"/>